<dbReference type="Proteomes" id="UP000183567">
    <property type="component" value="Unassembled WGS sequence"/>
</dbReference>
<protein>
    <submittedName>
        <fullName evidence="1">Uncharacterized protein</fullName>
    </submittedName>
</protein>
<dbReference type="EMBL" id="LVVM01003516">
    <property type="protein sequence ID" value="OJA14730.1"/>
    <property type="molecule type" value="Genomic_DNA"/>
</dbReference>
<evidence type="ECO:0000313" key="2">
    <source>
        <dbReference type="Proteomes" id="UP000183567"/>
    </source>
</evidence>
<organism evidence="1 2">
    <name type="scientific">Rhizopogon vesiculosus</name>
    <dbReference type="NCBI Taxonomy" id="180088"/>
    <lineage>
        <taxon>Eukaryota</taxon>
        <taxon>Fungi</taxon>
        <taxon>Dikarya</taxon>
        <taxon>Basidiomycota</taxon>
        <taxon>Agaricomycotina</taxon>
        <taxon>Agaricomycetes</taxon>
        <taxon>Agaricomycetidae</taxon>
        <taxon>Boletales</taxon>
        <taxon>Suillineae</taxon>
        <taxon>Rhizopogonaceae</taxon>
        <taxon>Rhizopogon</taxon>
    </lineage>
</organism>
<dbReference type="OrthoDB" id="2678404at2759"/>
<accession>A0A1J8QZ21</accession>
<comment type="caution">
    <text evidence="1">The sequence shown here is derived from an EMBL/GenBank/DDBJ whole genome shotgun (WGS) entry which is preliminary data.</text>
</comment>
<evidence type="ECO:0000313" key="1">
    <source>
        <dbReference type="EMBL" id="OJA14730.1"/>
    </source>
</evidence>
<dbReference type="AlphaFoldDB" id="A0A1J8QZ21"/>
<reference evidence="1 2" key="1">
    <citation type="submission" date="2016-03" db="EMBL/GenBank/DDBJ databases">
        <title>Comparative genomics of the ectomycorrhizal sister species Rhizopogon vinicolor and Rhizopogon vesiculosus (Basidiomycota: Boletales) reveals a divergence of the mating type B locus.</title>
        <authorList>
            <person name="Mujic A.B."/>
            <person name="Kuo A."/>
            <person name="Tritt A."/>
            <person name="Lipzen A."/>
            <person name="Chen C."/>
            <person name="Johnson J."/>
            <person name="Sharma A."/>
            <person name="Barry K."/>
            <person name="Grigoriev I.V."/>
            <person name="Spatafora J.W."/>
        </authorList>
    </citation>
    <scope>NUCLEOTIDE SEQUENCE [LARGE SCALE GENOMIC DNA]</scope>
    <source>
        <strain evidence="1 2">AM-OR11-056</strain>
    </source>
</reference>
<sequence length="67" mass="7599">MSSHPSPHVIEVAPVRDKQALYVAPRQERLSDRVKRIKNPTWWARCVLFICCVSVPSANTNGHQEST</sequence>
<gene>
    <name evidence="1" type="ORF">AZE42_12705</name>
</gene>
<name>A0A1J8QZ21_9AGAM</name>
<keyword evidence="2" id="KW-1185">Reference proteome</keyword>
<proteinExistence type="predicted"/>